<keyword evidence="3" id="KW-0808">Transferase</keyword>
<protein>
    <submittedName>
        <fullName evidence="10">UDP-N-acetylglucosamine pyrophosphorylase</fullName>
    </submittedName>
</protein>
<evidence type="ECO:0000256" key="7">
    <source>
        <dbReference type="ARBA" id="ARBA00048493"/>
    </source>
</evidence>
<comment type="catalytic activity">
    <reaction evidence="6">
        <text>alpha-D-glucosamine 1-phosphate + acetyl-CoA = N-acetyl-alpha-D-glucosamine 1-phosphate + CoA + H(+)</text>
        <dbReference type="Rhea" id="RHEA:13725"/>
        <dbReference type="ChEBI" id="CHEBI:15378"/>
        <dbReference type="ChEBI" id="CHEBI:57287"/>
        <dbReference type="ChEBI" id="CHEBI:57288"/>
        <dbReference type="ChEBI" id="CHEBI:57776"/>
        <dbReference type="ChEBI" id="CHEBI:58516"/>
        <dbReference type="EC" id="2.3.1.157"/>
    </reaction>
</comment>
<evidence type="ECO:0000256" key="4">
    <source>
        <dbReference type="ARBA" id="ARBA00022695"/>
    </source>
</evidence>
<gene>
    <name evidence="10" type="ORF">ENL19_03415</name>
</gene>
<keyword evidence="5" id="KW-0012">Acyltransferase</keyword>
<dbReference type="GO" id="GO:0003977">
    <property type="term" value="F:UDP-N-acetylglucosamine diphosphorylase activity"/>
    <property type="evidence" value="ECO:0007669"/>
    <property type="project" value="UniProtKB-EC"/>
</dbReference>
<dbReference type="PANTHER" id="PTHR43584">
    <property type="entry name" value="NUCLEOTIDYL TRANSFERASE"/>
    <property type="match status" value="1"/>
</dbReference>
<reference evidence="10" key="1">
    <citation type="journal article" date="2020" name="mSystems">
        <title>Genome- and Community-Level Interaction Insights into Carbon Utilization and Element Cycling Functions of Hydrothermarchaeota in Hydrothermal Sediment.</title>
        <authorList>
            <person name="Zhou Z."/>
            <person name="Liu Y."/>
            <person name="Xu W."/>
            <person name="Pan J."/>
            <person name="Luo Z.H."/>
            <person name="Li M."/>
        </authorList>
    </citation>
    <scope>NUCLEOTIDE SEQUENCE [LARGE SCALE GENOMIC DNA]</scope>
    <source>
        <strain evidence="10">HyVt-74</strain>
    </source>
</reference>
<dbReference type="AlphaFoldDB" id="A0A7C5HGK6"/>
<feature type="domain" description="MobA-like NTP transferase" evidence="9">
    <location>
        <begin position="5"/>
        <end position="129"/>
    </location>
</feature>
<evidence type="ECO:0000313" key="10">
    <source>
        <dbReference type="EMBL" id="HHE05093.1"/>
    </source>
</evidence>
<sequence>MGISVIIMAGGIGKRMNSKKVKVLHNILGHPLIYYVFETARSINPEKIVVVYGKRGREIKYMFQDAEYAFQGEPRGTGDAVKIGMSKLKNISGDVLILSGDVPLLTKKTINTLQEYHKDGNYDVTILTFIPEDPNYYGRIVREGNEILKIVEYKDATSEEKRIKEVNSGIYIFK</sequence>
<evidence type="ECO:0000256" key="8">
    <source>
        <dbReference type="ARBA" id="ARBA00049628"/>
    </source>
</evidence>
<organism evidence="10">
    <name type="scientific">candidate division WOR-3 bacterium</name>
    <dbReference type="NCBI Taxonomy" id="2052148"/>
    <lineage>
        <taxon>Bacteria</taxon>
        <taxon>Bacteria division WOR-3</taxon>
    </lineage>
</organism>
<keyword evidence="4" id="KW-0548">Nucleotidyltransferase</keyword>
<evidence type="ECO:0000256" key="3">
    <source>
        <dbReference type="ARBA" id="ARBA00022679"/>
    </source>
</evidence>
<dbReference type="Pfam" id="PF12804">
    <property type="entry name" value="NTP_transf_3"/>
    <property type="match status" value="1"/>
</dbReference>
<dbReference type="PANTHER" id="PTHR43584:SF3">
    <property type="entry name" value="BIFUNCTIONAL PROTEIN GLMU"/>
    <property type="match status" value="1"/>
</dbReference>
<evidence type="ECO:0000256" key="1">
    <source>
        <dbReference type="ARBA" id="ARBA00007707"/>
    </source>
</evidence>
<dbReference type="SUPFAM" id="SSF53448">
    <property type="entry name" value="Nucleotide-diphospho-sugar transferases"/>
    <property type="match status" value="1"/>
</dbReference>
<dbReference type="Gene3D" id="3.90.550.10">
    <property type="entry name" value="Spore Coat Polysaccharide Biosynthesis Protein SpsA, Chain A"/>
    <property type="match status" value="1"/>
</dbReference>
<evidence type="ECO:0000256" key="2">
    <source>
        <dbReference type="ARBA" id="ARBA00007947"/>
    </source>
</evidence>
<dbReference type="GO" id="GO:0019134">
    <property type="term" value="F:glucosamine-1-phosphate N-acetyltransferase activity"/>
    <property type="evidence" value="ECO:0007669"/>
    <property type="project" value="UniProtKB-EC"/>
</dbReference>
<comment type="catalytic activity">
    <reaction evidence="7">
        <text>N-acetyl-alpha-D-glucosamine 1-phosphate + UTP + H(+) = UDP-N-acetyl-alpha-D-glucosamine + diphosphate</text>
        <dbReference type="Rhea" id="RHEA:13509"/>
        <dbReference type="ChEBI" id="CHEBI:15378"/>
        <dbReference type="ChEBI" id="CHEBI:33019"/>
        <dbReference type="ChEBI" id="CHEBI:46398"/>
        <dbReference type="ChEBI" id="CHEBI:57705"/>
        <dbReference type="ChEBI" id="CHEBI:57776"/>
        <dbReference type="EC" id="2.7.7.23"/>
    </reaction>
</comment>
<dbReference type="InterPro" id="IPR025877">
    <property type="entry name" value="MobA-like_NTP_Trfase"/>
</dbReference>
<proteinExistence type="inferred from homology"/>
<evidence type="ECO:0000256" key="6">
    <source>
        <dbReference type="ARBA" id="ARBA00048247"/>
    </source>
</evidence>
<accession>A0A7C5HGK6</accession>
<comment type="caution">
    <text evidence="10">The sequence shown here is derived from an EMBL/GenBank/DDBJ whole genome shotgun (WGS) entry which is preliminary data.</text>
</comment>
<feature type="non-terminal residue" evidence="10">
    <location>
        <position position="174"/>
    </location>
</feature>
<comment type="function">
    <text evidence="8">Catalyzes the last two sequential reactions in the de novo biosynthetic pathway for UDP-N-acetylglucosamine (UDP-GlcNAc). The C-terminal domain catalyzes the transfer of acetyl group from acetyl coenzyme A to glucosamine-1-phosphate (GlcN-1-P) to produce N-acetylglucosamine-1-phosphate (GlcNAc-1-P), which is converted into UDP-GlcNAc by the transfer of uridine 5-monophosphate (from uridine 5-triphosphate), a reaction catalyzed by the N-terminal domain.</text>
</comment>
<dbReference type="InterPro" id="IPR050065">
    <property type="entry name" value="GlmU-like"/>
</dbReference>
<comment type="similarity">
    <text evidence="1">In the C-terminal section; belongs to the transferase hexapeptide repeat family.</text>
</comment>
<dbReference type="InterPro" id="IPR029044">
    <property type="entry name" value="Nucleotide-diphossugar_trans"/>
</dbReference>
<dbReference type="Proteomes" id="UP000886110">
    <property type="component" value="Unassembled WGS sequence"/>
</dbReference>
<name>A0A7C5HGK6_UNCW3</name>
<evidence type="ECO:0000256" key="5">
    <source>
        <dbReference type="ARBA" id="ARBA00023315"/>
    </source>
</evidence>
<evidence type="ECO:0000259" key="9">
    <source>
        <dbReference type="Pfam" id="PF12804"/>
    </source>
</evidence>
<dbReference type="EMBL" id="DRTB01000258">
    <property type="protein sequence ID" value="HHE05093.1"/>
    <property type="molecule type" value="Genomic_DNA"/>
</dbReference>
<comment type="similarity">
    <text evidence="2">In the N-terminal section; belongs to the N-acetylglucosamine-1-phosphate uridyltransferase family.</text>
</comment>